<proteinExistence type="inferred from homology"/>
<comment type="similarity">
    <text evidence="1 10">Belongs to the beta-class carbonic anhydrase family.</text>
</comment>
<dbReference type="Gene3D" id="3.40.1050.10">
    <property type="entry name" value="Carbonic anhydrase"/>
    <property type="match status" value="1"/>
</dbReference>
<dbReference type="GO" id="GO:0004089">
    <property type="term" value="F:carbonate dehydratase activity"/>
    <property type="evidence" value="ECO:0007669"/>
    <property type="project" value="UniProtKB-UniRule"/>
</dbReference>
<evidence type="ECO:0000256" key="6">
    <source>
        <dbReference type="ARBA" id="ARBA00023239"/>
    </source>
</evidence>
<comment type="caution">
    <text evidence="12">The sequence shown here is derived from an EMBL/GenBank/DDBJ whole genome shotgun (WGS) entry which is preliminary data.</text>
</comment>
<dbReference type="OrthoDB" id="10248475at2759"/>
<dbReference type="GO" id="GO:0015976">
    <property type="term" value="P:carbon utilization"/>
    <property type="evidence" value="ECO:0007669"/>
    <property type="project" value="InterPro"/>
</dbReference>
<evidence type="ECO:0000313" key="12">
    <source>
        <dbReference type="EMBL" id="OAA45653.1"/>
    </source>
</evidence>
<accession>A0A162JQL4</accession>
<organism evidence="12 13">
    <name type="scientific">Metarhizium rileyi (strain RCEF 4871)</name>
    <name type="common">Nomuraea rileyi</name>
    <dbReference type="NCBI Taxonomy" id="1649241"/>
    <lineage>
        <taxon>Eukaryota</taxon>
        <taxon>Fungi</taxon>
        <taxon>Dikarya</taxon>
        <taxon>Ascomycota</taxon>
        <taxon>Pezizomycotina</taxon>
        <taxon>Sordariomycetes</taxon>
        <taxon>Hypocreomycetidae</taxon>
        <taxon>Hypocreales</taxon>
        <taxon>Clavicipitaceae</taxon>
        <taxon>Metarhizium</taxon>
    </lineage>
</organism>
<dbReference type="PANTHER" id="PTHR11002:SF51">
    <property type="entry name" value="CARBONIC ANHYDRASE"/>
    <property type="match status" value="1"/>
</dbReference>
<evidence type="ECO:0000256" key="10">
    <source>
        <dbReference type="RuleBase" id="RU003956"/>
    </source>
</evidence>
<keyword evidence="4 9" id="KW-0479">Metal-binding</keyword>
<dbReference type="PROSITE" id="PS00704">
    <property type="entry name" value="PROK_CO2_ANHYDRASE_1"/>
    <property type="match status" value="1"/>
</dbReference>
<protein>
    <recommendedName>
        <fullName evidence="3 10">Carbonic anhydrase</fullName>
        <ecNumber evidence="2 10">4.2.1.1</ecNumber>
    </recommendedName>
    <alternativeName>
        <fullName evidence="7 10">Carbonate dehydratase</fullName>
    </alternativeName>
</protein>
<evidence type="ECO:0000256" key="7">
    <source>
        <dbReference type="ARBA" id="ARBA00031969"/>
    </source>
</evidence>
<feature type="binding site" evidence="9">
    <location>
        <position position="211"/>
    </location>
    <ligand>
        <name>Zn(2+)</name>
        <dbReference type="ChEBI" id="CHEBI:29105"/>
    </ligand>
</feature>
<dbReference type="GO" id="GO:0008270">
    <property type="term" value="F:zinc ion binding"/>
    <property type="evidence" value="ECO:0007669"/>
    <property type="project" value="UniProtKB-UniRule"/>
</dbReference>
<dbReference type="GO" id="GO:0034599">
    <property type="term" value="P:cellular response to oxidative stress"/>
    <property type="evidence" value="ECO:0007669"/>
    <property type="project" value="TreeGrafter"/>
</dbReference>
<dbReference type="InterPro" id="IPR036874">
    <property type="entry name" value="Carbonic_anhydrase_sf"/>
</dbReference>
<feature type="binding site" evidence="9">
    <location>
        <position position="154"/>
    </location>
    <ligand>
        <name>Zn(2+)</name>
        <dbReference type="ChEBI" id="CHEBI:29105"/>
    </ligand>
</feature>
<dbReference type="CDD" id="cd00883">
    <property type="entry name" value="beta_CA_cladeA"/>
    <property type="match status" value="1"/>
</dbReference>
<evidence type="ECO:0000256" key="9">
    <source>
        <dbReference type="PIRSR" id="PIRSR601765-1"/>
    </source>
</evidence>
<comment type="catalytic activity">
    <reaction evidence="8 10">
        <text>hydrogencarbonate + H(+) = CO2 + H2O</text>
        <dbReference type="Rhea" id="RHEA:10748"/>
        <dbReference type="ChEBI" id="CHEBI:15377"/>
        <dbReference type="ChEBI" id="CHEBI:15378"/>
        <dbReference type="ChEBI" id="CHEBI:16526"/>
        <dbReference type="ChEBI" id="CHEBI:17544"/>
        <dbReference type="EC" id="4.2.1.1"/>
    </reaction>
</comment>
<evidence type="ECO:0000256" key="5">
    <source>
        <dbReference type="ARBA" id="ARBA00022833"/>
    </source>
</evidence>
<dbReference type="PANTHER" id="PTHR11002">
    <property type="entry name" value="CARBONIC ANHYDRASE"/>
    <property type="match status" value="1"/>
</dbReference>
<dbReference type="GO" id="GO:0005737">
    <property type="term" value="C:cytoplasm"/>
    <property type="evidence" value="ECO:0007669"/>
    <property type="project" value="TreeGrafter"/>
</dbReference>
<feature type="binding site" evidence="9">
    <location>
        <position position="152"/>
    </location>
    <ligand>
        <name>Zn(2+)</name>
        <dbReference type="ChEBI" id="CHEBI:29105"/>
    </ligand>
</feature>
<dbReference type="SMART" id="SM00947">
    <property type="entry name" value="Pro_CA"/>
    <property type="match status" value="1"/>
</dbReference>
<keyword evidence="6 10" id="KW-0456">Lyase</keyword>
<keyword evidence="13" id="KW-1185">Reference proteome</keyword>
<dbReference type="SUPFAM" id="SSF53056">
    <property type="entry name" value="beta-carbonic anhydrase, cab"/>
    <property type="match status" value="1"/>
</dbReference>
<gene>
    <name evidence="12" type="ORF">NOR_03442</name>
</gene>
<evidence type="ECO:0000313" key="13">
    <source>
        <dbReference type="Proteomes" id="UP000243498"/>
    </source>
</evidence>
<dbReference type="OMA" id="FIAKHMG"/>
<evidence type="ECO:0000256" key="1">
    <source>
        <dbReference type="ARBA" id="ARBA00006217"/>
    </source>
</evidence>
<dbReference type="EC" id="4.2.1.1" evidence="2 10"/>
<dbReference type="EMBL" id="AZHC01000008">
    <property type="protein sequence ID" value="OAA45653.1"/>
    <property type="molecule type" value="Genomic_DNA"/>
</dbReference>
<dbReference type="STRING" id="1081105.A0A162JQL4"/>
<evidence type="ECO:0000256" key="8">
    <source>
        <dbReference type="ARBA" id="ARBA00048348"/>
    </source>
</evidence>
<reference evidence="12 13" key="1">
    <citation type="journal article" date="2016" name="Genome Biol. Evol.">
        <title>Divergent and convergent evolution of fungal pathogenicity.</title>
        <authorList>
            <person name="Shang Y."/>
            <person name="Xiao G."/>
            <person name="Zheng P."/>
            <person name="Cen K."/>
            <person name="Zhan S."/>
            <person name="Wang C."/>
        </authorList>
    </citation>
    <scope>NUCLEOTIDE SEQUENCE [LARGE SCALE GENOMIC DNA]</scope>
    <source>
        <strain evidence="12 13">RCEF 4871</strain>
    </source>
</reference>
<name>A0A162JQL4_METRR</name>
<feature type="region of interest" description="Disordered" evidence="11">
    <location>
        <begin position="50"/>
        <end position="84"/>
    </location>
</feature>
<evidence type="ECO:0000256" key="3">
    <source>
        <dbReference type="ARBA" id="ARBA00014628"/>
    </source>
</evidence>
<dbReference type="InterPro" id="IPR001765">
    <property type="entry name" value="Carbonic_anhydrase"/>
</dbReference>
<dbReference type="AlphaFoldDB" id="A0A162JQL4"/>
<dbReference type="GO" id="GO:0071244">
    <property type="term" value="P:cellular response to carbon dioxide"/>
    <property type="evidence" value="ECO:0007669"/>
    <property type="project" value="TreeGrafter"/>
</dbReference>
<evidence type="ECO:0000256" key="2">
    <source>
        <dbReference type="ARBA" id="ARBA00012925"/>
    </source>
</evidence>
<dbReference type="FunFam" id="3.40.1050.10:FF:000001">
    <property type="entry name" value="Carbonic anhydrase"/>
    <property type="match status" value="1"/>
</dbReference>
<dbReference type="Pfam" id="PF00484">
    <property type="entry name" value="Pro_CA"/>
    <property type="match status" value="1"/>
</dbReference>
<dbReference type="Proteomes" id="UP000243498">
    <property type="component" value="Unassembled WGS sequence"/>
</dbReference>
<sequence length="323" mass="36081">MPSAHWVLAPLRSIARVPARSPSEFQSAPSRFNNAWSVLVTARRASSCCSSAHPSPSRPLKSPSSSTFFTPTNITTSNLSPSPPPSQFFTTLRMSPDGSPPSADEVSKYLRQSHDRLFDNNRAWAAEKAEKDPGYFARLSEGQSPEYLWIGCSDSRIPAEQITGLEPGEAFIHRNIANLVCNTDLNVMSVINYAVRHLGVKHIIVCGHYGCGGVKAAMTPKDMGLLNPWLRNIRDVYRLHEKELDTIADEEQRYNRLVELNVEEQCRNIIKTAAVQQSFAKNQYPIVHGWVFGFRNGLLKDLKIDFQAVLKDVQKIYNLADAP</sequence>
<feature type="compositionally biased region" description="Low complexity" evidence="11">
    <location>
        <begin position="50"/>
        <end position="80"/>
    </location>
</feature>
<comment type="cofactor">
    <cofactor evidence="9">
        <name>Zn(2+)</name>
        <dbReference type="ChEBI" id="CHEBI:29105"/>
    </cofactor>
    <text evidence="9">Binds 1 zinc ion per subunit.</text>
</comment>
<keyword evidence="5 9" id="KW-0862">Zinc</keyword>
<feature type="binding site" evidence="9">
    <location>
        <position position="208"/>
    </location>
    <ligand>
        <name>Zn(2+)</name>
        <dbReference type="ChEBI" id="CHEBI:29105"/>
    </ligand>
</feature>
<evidence type="ECO:0000256" key="4">
    <source>
        <dbReference type="ARBA" id="ARBA00022723"/>
    </source>
</evidence>
<dbReference type="InterPro" id="IPR015892">
    <property type="entry name" value="Carbonic_anhydrase_CS"/>
</dbReference>
<comment type="function">
    <text evidence="10">Reversible hydration of carbon dioxide.</text>
</comment>
<evidence type="ECO:0000256" key="11">
    <source>
        <dbReference type="SAM" id="MobiDB-lite"/>
    </source>
</evidence>